<comment type="caution">
    <text evidence="2">The sequence shown here is derived from an EMBL/GenBank/DDBJ whole genome shotgun (WGS) entry which is preliminary data.</text>
</comment>
<dbReference type="InterPro" id="IPR027796">
    <property type="entry name" value="OTT_1508_deam-like"/>
</dbReference>
<dbReference type="RefSeq" id="XP_060335775.1">
    <property type="nucleotide sequence ID" value="XM_060472008.1"/>
</dbReference>
<dbReference type="Proteomes" id="UP001175211">
    <property type="component" value="Unassembled WGS sequence"/>
</dbReference>
<dbReference type="AlphaFoldDB" id="A0AA39TVJ7"/>
<accession>A0AA39TVJ7</accession>
<evidence type="ECO:0000313" key="2">
    <source>
        <dbReference type="EMBL" id="KAK0464654.1"/>
    </source>
</evidence>
<dbReference type="EMBL" id="JAUEPS010000006">
    <property type="protein sequence ID" value="KAK0464654.1"/>
    <property type="molecule type" value="Genomic_DNA"/>
</dbReference>
<dbReference type="Pfam" id="PF14441">
    <property type="entry name" value="OTT_1508_deam"/>
    <property type="match status" value="1"/>
</dbReference>
<keyword evidence="3" id="KW-1185">Reference proteome</keyword>
<protein>
    <submittedName>
        <fullName evidence="2">Uncharacterized protein</fullName>
    </submittedName>
</protein>
<organism evidence="2 3">
    <name type="scientific">Armillaria tabescens</name>
    <name type="common">Ringless honey mushroom</name>
    <name type="synonym">Agaricus tabescens</name>
    <dbReference type="NCBI Taxonomy" id="1929756"/>
    <lineage>
        <taxon>Eukaryota</taxon>
        <taxon>Fungi</taxon>
        <taxon>Dikarya</taxon>
        <taxon>Basidiomycota</taxon>
        <taxon>Agaricomycotina</taxon>
        <taxon>Agaricomycetes</taxon>
        <taxon>Agaricomycetidae</taxon>
        <taxon>Agaricales</taxon>
        <taxon>Marasmiineae</taxon>
        <taxon>Physalacriaceae</taxon>
        <taxon>Desarmillaria</taxon>
    </lineage>
</organism>
<gene>
    <name evidence="2" type="ORF">EV420DRAFT_1517412</name>
</gene>
<feature type="compositionally biased region" description="Polar residues" evidence="1">
    <location>
        <begin position="484"/>
        <end position="495"/>
    </location>
</feature>
<name>A0AA39TVJ7_ARMTA</name>
<evidence type="ECO:0000256" key="1">
    <source>
        <dbReference type="SAM" id="MobiDB-lite"/>
    </source>
</evidence>
<dbReference type="GeneID" id="85355556"/>
<evidence type="ECO:0000313" key="3">
    <source>
        <dbReference type="Proteomes" id="UP001175211"/>
    </source>
</evidence>
<reference evidence="2" key="1">
    <citation type="submission" date="2023-06" db="EMBL/GenBank/DDBJ databases">
        <authorList>
            <consortium name="Lawrence Berkeley National Laboratory"/>
            <person name="Ahrendt S."/>
            <person name="Sahu N."/>
            <person name="Indic B."/>
            <person name="Wong-Bajracharya J."/>
            <person name="Merenyi Z."/>
            <person name="Ke H.-M."/>
            <person name="Monk M."/>
            <person name="Kocsube S."/>
            <person name="Drula E."/>
            <person name="Lipzen A."/>
            <person name="Balint B."/>
            <person name="Henrissat B."/>
            <person name="Andreopoulos B."/>
            <person name="Martin F.M."/>
            <person name="Harder C.B."/>
            <person name="Rigling D."/>
            <person name="Ford K.L."/>
            <person name="Foster G.D."/>
            <person name="Pangilinan J."/>
            <person name="Papanicolaou A."/>
            <person name="Barry K."/>
            <person name="LaButti K."/>
            <person name="Viragh M."/>
            <person name="Koriabine M."/>
            <person name="Yan M."/>
            <person name="Riley R."/>
            <person name="Champramary S."/>
            <person name="Plett K.L."/>
            <person name="Tsai I.J."/>
            <person name="Slot J."/>
            <person name="Sipos G."/>
            <person name="Plett J."/>
            <person name="Nagy L.G."/>
            <person name="Grigoriev I.V."/>
        </authorList>
    </citation>
    <scope>NUCLEOTIDE SEQUENCE</scope>
    <source>
        <strain evidence="2">CCBAS 213</strain>
    </source>
</reference>
<feature type="region of interest" description="Disordered" evidence="1">
    <location>
        <begin position="455"/>
        <end position="507"/>
    </location>
</feature>
<proteinExistence type="predicted"/>
<sequence length="507" mass="57148">MEISPQDSMSILSALSSSIARPDLHDILQQSVRRNAVVGHRVSEERSELFSKAALDAVACMCVDKPYGQSVAVSYSHHPDSVYVWVATNSTDGNSTPEALEKYIRSIWDTLASVPQVKELSARLALLLKLGQIVYGRCFRRIYHRVSTFHADFLAVVKHARTMDPPPKKEYLDFLEVVQEIIIMLRELYRIDKVLPDETWLLVAKLMTSLYTITSPSSFKIFLAAGFEESETYHNQNERKNKQPFSFTQYINTLMELQLRIDVLFDIAAAPRTCSIFKKKLRVIIVEPPPFIGPTRHSRETLLRCLCSAYDNVHTNKETEKGEVENRLKETIPKLLDTLMSYDDAASSQGHCPESILLLHHHNQNNDLTPYPYVGTSAPPCYGCVVFFDAYNSVVTRDMRWCTRRTHHHIRPWCLPGRFIVRNGVETGSKVTDVRVQQGFLHTVKYAVGSIVHRASRPPSPAPPLEDGGNEGVSCALIPPKTQEGVSEESNQSIKLTVKLPSKGKEG</sequence>